<evidence type="ECO:0000256" key="3">
    <source>
        <dbReference type="SAM" id="SignalP"/>
    </source>
</evidence>
<accession>A0ABW0NZ78</accession>
<dbReference type="Gene3D" id="2.60.40.420">
    <property type="entry name" value="Cupredoxins - blue copper proteins"/>
    <property type="match status" value="3"/>
</dbReference>
<evidence type="ECO:0000313" key="7">
    <source>
        <dbReference type="EMBL" id="MFC5504677.1"/>
    </source>
</evidence>
<dbReference type="Pfam" id="PF00394">
    <property type="entry name" value="Cu-oxidase"/>
    <property type="match status" value="1"/>
</dbReference>
<comment type="caution">
    <text evidence="7">The sequence shown here is derived from an EMBL/GenBank/DDBJ whole genome shotgun (WGS) entry which is preliminary data.</text>
</comment>
<dbReference type="InterPro" id="IPR011707">
    <property type="entry name" value="Cu-oxidase-like_N"/>
</dbReference>
<dbReference type="InterPro" id="IPR001117">
    <property type="entry name" value="Cu-oxidase_2nd"/>
</dbReference>
<evidence type="ECO:0000256" key="2">
    <source>
        <dbReference type="ARBA" id="ARBA00023002"/>
    </source>
</evidence>
<feature type="domain" description="Plastocyanin-like" evidence="6">
    <location>
        <begin position="65"/>
        <end position="173"/>
    </location>
</feature>
<dbReference type="InterPro" id="IPR045087">
    <property type="entry name" value="Cu-oxidase_fam"/>
</dbReference>
<dbReference type="PROSITE" id="PS51318">
    <property type="entry name" value="TAT"/>
    <property type="match status" value="1"/>
</dbReference>
<name>A0ABW0NZ78_9HYPH</name>
<keyword evidence="2" id="KW-0560">Oxidoreductase</keyword>
<dbReference type="InterPro" id="IPR008972">
    <property type="entry name" value="Cupredoxin"/>
</dbReference>
<keyword evidence="3" id="KW-0732">Signal</keyword>
<evidence type="ECO:0000259" key="6">
    <source>
        <dbReference type="Pfam" id="PF07732"/>
    </source>
</evidence>
<gene>
    <name evidence="7" type="ORF">ACFPN9_05330</name>
</gene>
<keyword evidence="8" id="KW-1185">Reference proteome</keyword>
<organism evidence="7 8">
    <name type="scientific">Bosea massiliensis</name>
    <dbReference type="NCBI Taxonomy" id="151419"/>
    <lineage>
        <taxon>Bacteria</taxon>
        <taxon>Pseudomonadati</taxon>
        <taxon>Pseudomonadota</taxon>
        <taxon>Alphaproteobacteria</taxon>
        <taxon>Hyphomicrobiales</taxon>
        <taxon>Boseaceae</taxon>
        <taxon>Bosea</taxon>
    </lineage>
</organism>
<dbReference type="EMBL" id="JBHSLU010000008">
    <property type="protein sequence ID" value="MFC5504677.1"/>
    <property type="molecule type" value="Genomic_DNA"/>
</dbReference>
<reference evidence="8" key="1">
    <citation type="journal article" date="2019" name="Int. J. Syst. Evol. Microbiol.">
        <title>The Global Catalogue of Microorganisms (GCM) 10K type strain sequencing project: providing services to taxonomists for standard genome sequencing and annotation.</title>
        <authorList>
            <consortium name="The Broad Institute Genomics Platform"/>
            <consortium name="The Broad Institute Genome Sequencing Center for Infectious Disease"/>
            <person name="Wu L."/>
            <person name="Ma J."/>
        </authorList>
    </citation>
    <scope>NUCLEOTIDE SEQUENCE [LARGE SCALE GENOMIC DNA]</scope>
    <source>
        <strain evidence="8">CCUG 43117</strain>
    </source>
</reference>
<dbReference type="Proteomes" id="UP001596060">
    <property type="component" value="Unassembled WGS sequence"/>
</dbReference>
<evidence type="ECO:0000259" key="4">
    <source>
        <dbReference type="Pfam" id="PF00394"/>
    </source>
</evidence>
<feature type="chain" id="PRO_5047304128" evidence="3">
    <location>
        <begin position="36"/>
        <end position="478"/>
    </location>
</feature>
<evidence type="ECO:0000259" key="5">
    <source>
        <dbReference type="Pfam" id="PF07731"/>
    </source>
</evidence>
<keyword evidence="1" id="KW-0479">Metal-binding</keyword>
<dbReference type="PROSITE" id="PS00079">
    <property type="entry name" value="MULTICOPPER_OXIDASE1"/>
    <property type="match status" value="1"/>
</dbReference>
<feature type="domain" description="Plastocyanin-like" evidence="4">
    <location>
        <begin position="182"/>
        <end position="301"/>
    </location>
</feature>
<feature type="domain" description="Plastocyanin-like" evidence="5">
    <location>
        <begin position="366"/>
        <end position="477"/>
    </location>
</feature>
<evidence type="ECO:0000256" key="1">
    <source>
        <dbReference type="ARBA" id="ARBA00022723"/>
    </source>
</evidence>
<sequence length="478" mass="50273">MTDTIDSPALPTRRAALTGLAAASALAALPGGASAQSASPPAAAAEPPLRTLTAAPAKARLRPAPALDSEIWAFDGATPGPTLRIRQGEALRLELLNNTSGPLSLHWHGLRGDAAMDGVGGFSQPAIAPGERFTYRLKPPDSGTILYRPLVLGGAAEPAGRGLSGLLVVEEPEPPPVTLDLPVLVTDWLLGDDNAVQPFAPDSPAVAAAGRLGSWVTVNGAAPPQRVPVAPGARVRLRLANACNARIMRLRFDGIKAVVIAVDGQPTESFEPVRSQLPFAPGTRYDLLVDMPAEAGATAIVTALVGSGVPLVRLVTEGTARPVSTAPMALKANPTLPAAVRLQDAVRPQIVIEGGAKLGADLKLDMASVDPARPWRLNGGVGDAAGKPLFSVKRGTPIVLAIDNRTAFLQPLHVHGHCFRLLHPLDDGWEPYFLDTVQIPDGKRLHIAFIAENPGRWLISSTVLERFDRGLWTWFEVT</sequence>
<dbReference type="SUPFAM" id="SSF49503">
    <property type="entry name" value="Cupredoxins"/>
    <property type="match status" value="3"/>
</dbReference>
<evidence type="ECO:0000313" key="8">
    <source>
        <dbReference type="Proteomes" id="UP001596060"/>
    </source>
</evidence>
<feature type="signal peptide" evidence="3">
    <location>
        <begin position="1"/>
        <end position="35"/>
    </location>
</feature>
<dbReference type="PANTHER" id="PTHR11709:SF2">
    <property type="entry name" value="MULTICOPPER OXIDASE LPR1"/>
    <property type="match status" value="1"/>
</dbReference>
<protein>
    <submittedName>
        <fullName evidence="7">Multicopper oxidase family protein</fullName>
    </submittedName>
</protein>
<dbReference type="Pfam" id="PF07732">
    <property type="entry name" value="Cu-oxidase_3"/>
    <property type="match status" value="1"/>
</dbReference>
<dbReference type="PANTHER" id="PTHR11709">
    <property type="entry name" value="MULTI-COPPER OXIDASE"/>
    <property type="match status" value="1"/>
</dbReference>
<dbReference type="InterPro" id="IPR006311">
    <property type="entry name" value="TAT_signal"/>
</dbReference>
<dbReference type="RefSeq" id="WP_066716448.1">
    <property type="nucleotide sequence ID" value="NZ_JBHSLU010000008.1"/>
</dbReference>
<dbReference type="InterPro" id="IPR011706">
    <property type="entry name" value="Cu-oxidase_C"/>
</dbReference>
<dbReference type="InterPro" id="IPR033138">
    <property type="entry name" value="Cu_oxidase_CS"/>
</dbReference>
<proteinExistence type="predicted"/>
<dbReference type="Pfam" id="PF07731">
    <property type="entry name" value="Cu-oxidase_2"/>
    <property type="match status" value="1"/>
</dbReference>